<feature type="domain" description="O-antigen ligase-related" evidence="6">
    <location>
        <begin position="201"/>
        <end position="352"/>
    </location>
</feature>
<sequence length="432" mass="48618">MKVRRLHLYTASLYIMLAAYMTAPAISYKIGLPRIDNFLTVGFILFSLIAAVTERRRYPAKAARPMLLVGLMAAWASLHLIITTLSATRFADLMFFLVLPSLMYIMYLVIRYHSDSLGFIRRFLTVFVLFVALPPFVELLTGIQLTTASGEELAIESGAVKGLFFNPNNLATAAVCLAPAVLFFFNISVEKAKDSLHGWILFALLGAAIFLSVSRTAIGCYLVLLAAYLMYRKNGPATVITVSAAAFLLSMLPQQALQEFLLSLNNNEFLERFSSRLYLFLYDFGSDNSVSYRQEIYNYFADNPPLLLTGYGPKNFIGYFGGHLSYDLAFENPHSFLIELYLSFGIVSLFAFAAYVYTYCNTIVLRKRLDNRAKWVSVLAMVIFIIAGFIPSSILRLPFIWLPCFMILLYSVLRPSEKIRPAPFHAATRQIS</sequence>
<dbReference type="RefSeq" id="WP_293276160.1">
    <property type="nucleotide sequence ID" value="NZ_JBJGEB010000003.1"/>
</dbReference>
<accession>A0ABW8Q3R6</accession>
<feature type="transmembrane region" description="Helical" evidence="5">
    <location>
        <begin position="372"/>
        <end position="390"/>
    </location>
</feature>
<keyword evidence="2 5" id="KW-0812">Transmembrane</keyword>
<dbReference type="EMBL" id="JBJGEB010000003">
    <property type="protein sequence ID" value="MFK7641725.1"/>
    <property type="molecule type" value="Genomic_DNA"/>
</dbReference>
<feature type="transmembrane region" description="Helical" evidence="5">
    <location>
        <begin position="122"/>
        <end position="143"/>
    </location>
</feature>
<dbReference type="InterPro" id="IPR051533">
    <property type="entry name" value="WaaL-like"/>
</dbReference>
<feature type="transmembrane region" description="Helical" evidence="5">
    <location>
        <begin position="199"/>
        <end position="231"/>
    </location>
</feature>
<evidence type="ECO:0000256" key="1">
    <source>
        <dbReference type="ARBA" id="ARBA00004141"/>
    </source>
</evidence>
<feature type="transmembrane region" description="Helical" evidence="5">
    <location>
        <begin position="37"/>
        <end position="54"/>
    </location>
</feature>
<evidence type="ECO:0000256" key="5">
    <source>
        <dbReference type="SAM" id="Phobius"/>
    </source>
</evidence>
<keyword evidence="3 5" id="KW-1133">Transmembrane helix</keyword>
<dbReference type="Pfam" id="PF04932">
    <property type="entry name" value="Wzy_C"/>
    <property type="match status" value="1"/>
</dbReference>
<keyword evidence="8" id="KW-1185">Reference proteome</keyword>
<evidence type="ECO:0000313" key="7">
    <source>
        <dbReference type="EMBL" id="MFK7641725.1"/>
    </source>
</evidence>
<evidence type="ECO:0000259" key="6">
    <source>
        <dbReference type="Pfam" id="PF04932"/>
    </source>
</evidence>
<feature type="transmembrane region" description="Helical" evidence="5">
    <location>
        <begin position="66"/>
        <end position="87"/>
    </location>
</feature>
<keyword evidence="7" id="KW-0436">Ligase</keyword>
<gene>
    <name evidence="7" type="ORF">ACI43T_04330</name>
</gene>
<evidence type="ECO:0000256" key="2">
    <source>
        <dbReference type="ARBA" id="ARBA00022692"/>
    </source>
</evidence>
<feature type="transmembrane region" description="Helical" evidence="5">
    <location>
        <begin position="93"/>
        <end position="110"/>
    </location>
</feature>
<proteinExistence type="predicted"/>
<dbReference type="Proteomes" id="UP001621964">
    <property type="component" value="Unassembled WGS sequence"/>
</dbReference>
<comment type="subcellular location">
    <subcellularLocation>
        <location evidence="1">Membrane</location>
        <topology evidence="1">Multi-pass membrane protein</topology>
    </subcellularLocation>
</comment>
<feature type="transmembrane region" description="Helical" evidence="5">
    <location>
        <begin position="12"/>
        <end position="31"/>
    </location>
</feature>
<dbReference type="GO" id="GO:0016874">
    <property type="term" value="F:ligase activity"/>
    <property type="evidence" value="ECO:0007669"/>
    <property type="project" value="UniProtKB-KW"/>
</dbReference>
<feature type="transmembrane region" description="Helical" evidence="5">
    <location>
        <begin position="340"/>
        <end position="360"/>
    </location>
</feature>
<keyword evidence="4 5" id="KW-0472">Membrane</keyword>
<organism evidence="7 8">
    <name type="scientific">Neisseria oralis</name>
    <dbReference type="NCBI Taxonomy" id="1107316"/>
    <lineage>
        <taxon>Bacteria</taxon>
        <taxon>Pseudomonadati</taxon>
        <taxon>Pseudomonadota</taxon>
        <taxon>Betaproteobacteria</taxon>
        <taxon>Neisseriales</taxon>
        <taxon>Neisseriaceae</taxon>
        <taxon>Neisseria</taxon>
    </lineage>
</organism>
<dbReference type="InterPro" id="IPR007016">
    <property type="entry name" value="O-antigen_ligase-rel_domated"/>
</dbReference>
<evidence type="ECO:0000256" key="4">
    <source>
        <dbReference type="ARBA" id="ARBA00023136"/>
    </source>
</evidence>
<protein>
    <submittedName>
        <fullName evidence="7">O-antigen ligase family protein</fullName>
    </submittedName>
</protein>
<reference evidence="7 8" key="1">
    <citation type="submission" date="2024-11" db="EMBL/GenBank/DDBJ databases">
        <authorList>
            <person name="Mikucki A.G."/>
            <person name="Kahler C.M."/>
        </authorList>
    </citation>
    <scope>NUCLEOTIDE SEQUENCE [LARGE SCALE GENOMIC DNA]</scope>
    <source>
        <strain evidence="7 8">EXNM717</strain>
    </source>
</reference>
<comment type="caution">
    <text evidence="7">The sequence shown here is derived from an EMBL/GenBank/DDBJ whole genome shotgun (WGS) entry which is preliminary data.</text>
</comment>
<evidence type="ECO:0000313" key="8">
    <source>
        <dbReference type="Proteomes" id="UP001621964"/>
    </source>
</evidence>
<dbReference type="PANTHER" id="PTHR37422">
    <property type="entry name" value="TEICHURONIC ACID BIOSYNTHESIS PROTEIN TUAE"/>
    <property type="match status" value="1"/>
</dbReference>
<dbReference type="PANTHER" id="PTHR37422:SF13">
    <property type="entry name" value="LIPOPOLYSACCHARIDE BIOSYNTHESIS PROTEIN PA4999-RELATED"/>
    <property type="match status" value="1"/>
</dbReference>
<feature type="transmembrane region" description="Helical" evidence="5">
    <location>
        <begin position="170"/>
        <end position="187"/>
    </location>
</feature>
<evidence type="ECO:0000256" key="3">
    <source>
        <dbReference type="ARBA" id="ARBA00022989"/>
    </source>
</evidence>
<name>A0ABW8Q3R6_9NEIS</name>